<evidence type="ECO:0000313" key="2">
    <source>
        <dbReference type="Proteomes" id="UP000265520"/>
    </source>
</evidence>
<name>A0A392VM41_9FABA</name>
<protein>
    <submittedName>
        <fullName evidence="1">Uncharacterized protein</fullName>
    </submittedName>
</protein>
<dbReference type="Proteomes" id="UP000265520">
    <property type="component" value="Unassembled WGS sequence"/>
</dbReference>
<comment type="caution">
    <text evidence="1">The sequence shown here is derived from an EMBL/GenBank/DDBJ whole genome shotgun (WGS) entry which is preliminary data.</text>
</comment>
<keyword evidence="2" id="KW-1185">Reference proteome</keyword>
<dbReference type="AlphaFoldDB" id="A0A392VM41"/>
<dbReference type="EMBL" id="LXQA011194825">
    <property type="protein sequence ID" value="MCI88502.1"/>
    <property type="molecule type" value="Genomic_DNA"/>
</dbReference>
<feature type="non-terminal residue" evidence="1">
    <location>
        <position position="48"/>
    </location>
</feature>
<reference evidence="1 2" key="1">
    <citation type="journal article" date="2018" name="Front. Plant Sci.">
        <title>Red Clover (Trifolium pratense) and Zigzag Clover (T. medium) - A Picture of Genomic Similarities and Differences.</title>
        <authorList>
            <person name="Dluhosova J."/>
            <person name="Istvanek J."/>
            <person name="Nedelnik J."/>
            <person name="Repkova J."/>
        </authorList>
    </citation>
    <scope>NUCLEOTIDE SEQUENCE [LARGE SCALE GENOMIC DNA]</scope>
    <source>
        <strain evidence="2">cv. 10/8</strain>
        <tissue evidence="1">Leaf</tissue>
    </source>
</reference>
<sequence>MTDSKISVVDGRWQMAESQQLAISADIRAAISEYGAAILHKIGHGGKN</sequence>
<proteinExistence type="predicted"/>
<organism evidence="1 2">
    <name type="scientific">Trifolium medium</name>
    <dbReference type="NCBI Taxonomy" id="97028"/>
    <lineage>
        <taxon>Eukaryota</taxon>
        <taxon>Viridiplantae</taxon>
        <taxon>Streptophyta</taxon>
        <taxon>Embryophyta</taxon>
        <taxon>Tracheophyta</taxon>
        <taxon>Spermatophyta</taxon>
        <taxon>Magnoliopsida</taxon>
        <taxon>eudicotyledons</taxon>
        <taxon>Gunneridae</taxon>
        <taxon>Pentapetalae</taxon>
        <taxon>rosids</taxon>
        <taxon>fabids</taxon>
        <taxon>Fabales</taxon>
        <taxon>Fabaceae</taxon>
        <taxon>Papilionoideae</taxon>
        <taxon>50 kb inversion clade</taxon>
        <taxon>NPAAA clade</taxon>
        <taxon>Hologalegina</taxon>
        <taxon>IRL clade</taxon>
        <taxon>Trifolieae</taxon>
        <taxon>Trifolium</taxon>
    </lineage>
</organism>
<accession>A0A392VM41</accession>
<evidence type="ECO:0000313" key="1">
    <source>
        <dbReference type="EMBL" id="MCI88502.1"/>
    </source>
</evidence>